<dbReference type="AlphaFoldDB" id="A0A9X2J9T7"/>
<evidence type="ECO:0000313" key="2">
    <source>
        <dbReference type="Proteomes" id="UP001139028"/>
    </source>
</evidence>
<comment type="caution">
    <text evidence="1">The sequence shown here is derived from an EMBL/GenBank/DDBJ whole genome shotgun (WGS) entry which is preliminary data.</text>
</comment>
<proteinExistence type="predicted"/>
<organism evidence="1 2">
    <name type="scientific">Microbulbifer okhotskensis</name>
    <dbReference type="NCBI Taxonomy" id="2926617"/>
    <lineage>
        <taxon>Bacteria</taxon>
        <taxon>Pseudomonadati</taxon>
        <taxon>Pseudomonadota</taxon>
        <taxon>Gammaproteobacteria</taxon>
        <taxon>Cellvibrionales</taxon>
        <taxon>Microbulbiferaceae</taxon>
        <taxon>Microbulbifer</taxon>
    </lineage>
</organism>
<dbReference type="Proteomes" id="UP001139028">
    <property type="component" value="Unassembled WGS sequence"/>
</dbReference>
<name>A0A9X2J9T7_9GAMM</name>
<sequence>QRADYTASITALTSYLQGLAPAWNDSTQVTAISRSIWNANWEYVYEKRQTLLNAIVDAARQRATWDGVSGSNKPADNATLNIVGYDELTGAFTDNGILIGSMQSLRKAQLRAQQASASVFVDAFVDTAAVDDWPIVAGNSTDNIYYVRTNDSGARAGGSVLRIGGDGSGNLAGDGEAWIEFKERFPFDPDKLYRIKARVWVADEGDVDRNLYVGVSGYRADGSRCNGAGSDSYSGQHYVACSGLAVAGDGWQEYTGYFLGNASTTEERDSTGRNTIAQPAKLHADVRYFSPFAVANHGGGKQGRTQFDYIRIDEVEPAGNGLYLKTNSGSSLEDNANPGEVQLCGFDANGNPDGDLPGWFIWDGQRVTIPPVQLNPSLSGQFYIVTDTDGAWTSARSALPVSIERGEYKYHYYDSSTTQRVSFVPTENHLIIGEISLSATEMVASGGVYQNPRPLIGFSQYLSGLNEKGQIADQRSLQQNMGSVASLPTSSTVLSASDNGSTAKIAISSHAVQYAGFTVSYNSGSITGLSFSTTYYVYVDDLDYAGGGVTYYATTQIWKLAAGIGRRAVGTITTPANGGGTTNPGDPWCVAAGMWLREGLLADNCETDELIDCWDVGDNDT</sequence>
<evidence type="ECO:0000313" key="1">
    <source>
        <dbReference type="EMBL" id="MCO1336976.1"/>
    </source>
</evidence>
<feature type="non-terminal residue" evidence="1">
    <location>
        <position position="621"/>
    </location>
</feature>
<gene>
    <name evidence="1" type="ORF">MO867_21870</name>
</gene>
<protein>
    <recommendedName>
        <fullName evidence="3">Carbohydrate binding domain-containing protein</fullName>
    </recommendedName>
</protein>
<reference evidence="1" key="1">
    <citation type="journal article" date="2022" name="Arch. Microbiol.">
        <title>Microbulbifer okhotskensis sp. nov., isolated from a deep bottom sediment of the Okhotsk Sea.</title>
        <authorList>
            <person name="Romanenko L."/>
            <person name="Kurilenko V."/>
            <person name="Otstavnykh N."/>
            <person name="Velansky P."/>
            <person name="Isaeva M."/>
            <person name="Mikhailov V."/>
        </authorList>
    </citation>
    <scope>NUCLEOTIDE SEQUENCE</scope>
    <source>
        <strain evidence="1">OS29</strain>
    </source>
</reference>
<keyword evidence="2" id="KW-1185">Reference proteome</keyword>
<evidence type="ECO:0008006" key="3">
    <source>
        <dbReference type="Google" id="ProtNLM"/>
    </source>
</evidence>
<accession>A0A9X2J9T7</accession>
<dbReference type="EMBL" id="JALBWM010000262">
    <property type="protein sequence ID" value="MCO1336976.1"/>
    <property type="molecule type" value="Genomic_DNA"/>
</dbReference>
<feature type="non-terminal residue" evidence="1">
    <location>
        <position position="1"/>
    </location>
</feature>